<evidence type="ECO:0000313" key="1">
    <source>
        <dbReference type="EMBL" id="KAF7279430.1"/>
    </source>
</evidence>
<gene>
    <name evidence="1" type="ORF">GWI33_007248</name>
</gene>
<dbReference type="OrthoDB" id="6746665at2759"/>
<evidence type="ECO:0000313" key="2">
    <source>
        <dbReference type="Proteomes" id="UP000625711"/>
    </source>
</evidence>
<reference evidence="1" key="1">
    <citation type="submission" date="2020-08" db="EMBL/GenBank/DDBJ databases">
        <title>Genome sequencing and assembly of the red palm weevil Rhynchophorus ferrugineus.</title>
        <authorList>
            <person name="Dias G.B."/>
            <person name="Bergman C.M."/>
            <person name="Manee M."/>
        </authorList>
    </citation>
    <scope>NUCLEOTIDE SEQUENCE</scope>
    <source>
        <strain evidence="1">AA-2017</strain>
        <tissue evidence="1">Whole larva</tissue>
    </source>
</reference>
<comment type="caution">
    <text evidence="1">The sequence shown here is derived from an EMBL/GenBank/DDBJ whole genome shotgun (WGS) entry which is preliminary data.</text>
</comment>
<dbReference type="Proteomes" id="UP000625711">
    <property type="component" value="Unassembled WGS sequence"/>
</dbReference>
<organism evidence="1 2">
    <name type="scientific">Rhynchophorus ferrugineus</name>
    <name type="common">Red palm weevil</name>
    <name type="synonym">Curculio ferrugineus</name>
    <dbReference type="NCBI Taxonomy" id="354439"/>
    <lineage>
        <taxon>Eukaryota</taxon>
        <taxon>Metazoa</taxon>
        <taxon>Ecdysozoa</taxon>
        <taxon>Arthropoda</taxon>
        <taxon>Hexapoda</taxon>
        <taxon>Insecta</taxon>
        <taxon>Pterygota</taxon>
        <taxon>Neoptera</taxon>
        <taxon>Endopterygota</taxon>
        <taxon>Coleoptera</taxon>
        <taxon>Polyphaga</taxon>
        <taxon>Cucujiformia</taxon>
        <taxon>Curculionidae</taxon>
        <taxon>Dryophthorinae</taxon>
        <taxon>Rhynchophorus</taxon>
    </lineage>
</organism>
<sequence length="143" mass="16195">MNAELLQHHFDQVFTVLQDRENFEIFTKIKQCRSPRIQKTFFKIIDESDVACPSGKSTISALTRNPRRQISLSTLNPSPYNSRPSSASVVKARGIFRPHSRPATPSSDSSGEVGDNCLGQCKQCGRYFLGNYLTIHEEKCEHY</sequence>
<dbReference type="EMBL" id="JAACXV010000362">
    <property type="protein sequence ID" value="KAF7279430.1"/>
    <property type="molecule type" value="Genomic_DNA"/>
</dbReference>
<protein>
    <submittedName>
        <fullName evidence="1">Uncharacterized protein</fullName>
    </submittedName>
</protein>
<dbReference type="Gene3D" id="3.30.160.60">
    <property type="entry name" value="Classic Zinc Finger"/>
    <property type="match status" value="1"/>
</dbReference>
<accession>A0A834IKK7</accession>
<keyword evidence="2" id="KW-1185">Reference proteome</keyword>
<dbReference type="AlphaFoldDB" id="A0A834IKK7"/>
<proteinExistence type="predicted"/>
<name>A0A834IKK7_RHYFE</name>